<proteinExistence type="inferred from homology"/>
<evidence type="ECO:0000256" key="3">
    <source>
        <dbReference type="ARBA" id="ARBA00023002"/>
    </source>
</evidence>
<dbReference type="CDD" id="cd19071">
    <property type="entry name" value="AKR_AKR1-5-like"/>
    <property type="match status" value="2"/>
</dbReference>
<keyword evidence="3" id="KW-0560">Oxidoreductase</keyword>
<dbReference type="PROSITE" id="PS00062">
    <property type="entry name" value="ALDOKETO_REDUCTASE_2"/>
    <property type="match status" value="2"/>
</dbReference>
<dbReference type="PANTHER" id="PTHR43827:SF3">
    <property type="entry name" value="NADP-DEPENDENT OXIDOREDUCTASE DOMAIN-CONTAINING PROTEIN"/>
    <property type="match status" value="1"/>
</dbReference>
<dbReference type="GO" id="GO:0016616">
    <property type="term" value="F:oxidoreductase activity, acting on the CH-OH group of donors, NAD or NADP as acceptor"/>
    <property type="evidence" value="ECO:0007669"/>
    <property type="project" value="UniProtKB-ARBA"/>
</dbReference>
<evidence type="ECO:0000313" key="5">
    <source>
        <dbReference type="EMBL" id="CAD7632227.1"/>
    </source>
</evidence>
<sequence length="543" mass="60150">MVLITFCWAENESRTLRLNSGYDCPLVGIGTGGFRTGGPPQGKVAIQLIHDAIDSGYRHIDTASAYGNEKAIGQAVTEVLAKGVLKRQELFITTKLMPNPTNTRDETLKSVQLSIQNLNTSYVDLMLIHMPSDDLAVNDKVWSALEEAVAQKLIRSIGVSNFNAQQIDSLLKNAKVVPAMLQVESHPQVNQRQLISYSDKHGIHLTAYSPLGAGTLIKNPTIVSIGKSHNKSAATVMIRWQVQRGVAAIPKSLKLNYIKENIDVFDWTLTDNEMKTFRLNNGVDCPVIGLGTGGFDGAPQGELVKQMVRDAIDVGYRLIDTAAYYGNEEAIGDAVNEVITNGKVRREELFISTKVFLLIGQSIPISRAETVENVRIGIQKLNQTYVDMILFHFPSESDEINREVWSGLEDALNQGLVRAIGVSNFNVQQLESLIQTANVLPAMNQIESHPQLSQRQLLDYCSRYKIRVTAYSPLGAGTLISNSKLISIGNKYNKTSAQVMIRWQIQRGVVAIPKSTKADRLRDNFNVFDFSLTDEEMNIIENM</sequence>
<dbReference type="AlphaFoldDB" id="A0A7R9KZA6"/>
<dbReference type="Proteomes" id="UP000759131">
    <property type="component" value="Unassembled WGS sequence"/>
</dbReference>
<protein>
    <recommendedName>
        <fullName evidence="4">NADP-dependent oxidoreductase domain-containing protein</fullName>
    </recommendedName>
</protein>
<organism evidence="5">
    <name type="scientific">Medioppia subpectinata</name>
    <dbReference type="NCBI Taxonomy" id="1979941"/>
    <lineage>
        <taxon>Eukaryota</taxon>
        <taxon>Metazoa</taxon>
        <taxon>Ecdysozoa</taxon>
        <taxon>Arthropoda</taxon>
        <taxon>Chelicerata</taxon>
        <taxon>Arachnida</taxon>
        <taxon>Acari</taxon>
        <taxon>Acariformes</taxon>
        <taxon>Sarcoptiformes</taxon>
        <taxon>Oribatida</taxon>
        <taxon>Brachypylina</taxon>
        <taxon>Oppioidea</taxon>
        <taxon>Oppiidae</taxon>
        <taxon>Medioppia</taxon>
    </lineage>
</organism>
<dbReference type="SUPFAM" id="SSF51430">
    <property type="entry name" value="NAD(P)-linked oxidoreductase"/>
    <property type="match status" value="2"/>
</dbReference>
<dbReference type="Pfam" id="PF00248">
    <property type="entry name" value="Aldo_ket_red"/>
    <property type="match status" value="2"/>
</dbReference>
<keyword evidence="6" id="KW-1185">Reference proteome</keyword>
<feature type="domain" description="NADP-dependent oxidoreductase" evidence="4">
    <location>
        <begin position="288"/>
        <end position="541"/>
    </location>
</feature>
<gene>
    <name evidence="5" type="ORF">OSB1V03_LOCUS12632</name>
</gene>
<dbReference type="InterPro" id="IPR020471">
    <property type="entry name" value="AKR"/>
</dbReference>
<dbReference type="PROSITE" id="PS00798">
    <property type="entry name" value="ALDOKETO_REDUCTASE_1"/>
    <property type="match status" value="2"/>
</dbReference>
<evidence type="ECO:0000256" key="1">
    <source>
        <dbReference type="ARBA" id="ARBA00007905"/>
    </source>
</evidence>
<accession>A0A7R9KZA6</accession>
<dbReference type="FunFam" id="3.20.20.100:FF:000002">
    <property type="entry name" value="2,5-diketo-D-gluconic acid reductase A"/>
    <property type="match status" value="2"/>
</dbReference>
<dbReference type="EMBL" id="CAJPIZ010010651">
    <property type="protein sequence ID" value="CAG2112657.1"/>
    <property type="molecule type" value="Genomic_DNA"/>
</dbReference>
<reference evidence="5" key="1">
    <citation type="submission" date="2020-11" db="EMBL/GenBank/DDBJ databases">
        <authorList>
            <person name="Tran Van P."/>
        </authorList>
    </citation>
    <scope>NUCLEOTIDE SEQUENCE</scope>
</reference>
<name>A0A7R9KZA6_9ACAR</name>
<keyword evidence="2" id="KW-0521">NADP</keyword>
<feature type="domain" description="NADP-dependent oxidoreductase" evidence="4">
    <location>
        <begin position="28"/>
        <end position="277"/>
    </location>
</feature>
<dbReference type="EMBL" id="OC865226">
    <property type="protein sequence ID" value="CAD7632227.1"/>
    <property type="molecule type" value="Genomic_DNA"/>
</dbReference>
<dbReference type="OrthoDB" id="416253at2759"/>
<dbReference type="InterPro" id="IPR018170">
    <property type="entry name" value="Aldo/ket_reductase_CS"/>
</dbReference>
<evidence type="ECO:0000259" key="4">
    <source>
        <dbReference type="Pfam" id="PF00248"/>
    </source>
</evidence>
<comment type="similarity">
    <text evidence="1">Belongs to the aldo/keto reductase family.</text>
</comment>
<dbReference type="PANTHER" id="PTHR43827">
    <property type="entry name" value="2,5-DIKETO-D-GLUCONIC ACID REDUCTASE"/>
    <property type="match status" value="1"/>
</dbReference>
<evidence type="ECO:0000313" key="6">
    <source>
        <dbReference type="Proteomes" id="UP000759131"/>
    </source>
</evidence>
<dbReference type="InterPro" id="IPR036812">
    <property type="entry name" value="NAD(P)_OxRdtase_dom_sf"/>
</dbReference>
<dbReference type="Gene3D" id="3.20.20.100">
    <property type="entry name" value="NADP-dependent oxidoreductase domain"/>
    <property type="match status" value="2"/>
</dbReference>
<dbReference type="PRINTS" id="PR00069">
    <property type="entry name" value="ALDKETRDTASE"/>
</dbReference>
<dbReference type="InterPro" id="IPR023210">
    <property type="entry name" value="NADP_OxRdtase_dom"/>
</dbReference>
<evidence type="ECO:0000256" key="2">
    <source>
        <dbReference type="ARBA" id="ARBA00022857"/>
    </source>
</evidence>